<dbReference type="RefSeq" id="WP_036067345.1">
    <property type="nucleotide sequence ID" value="NZ_AODD01000022.1"/>
</dbReference>
<proteinExistence type="predicted"/>
<accession>W7BQP8</accession>
<reference evidence="2 3" key="1">
    <citation type="journal article" date="2014" name="Int. J. Syst. Evol. Microbiol.">
        <title>Listeria floridensis sp. nov., Listeria aquatica sp. nov., Listeria cornellensis sp. nov., Listeria riparia sp. nov. and Listeria grandensis sp. nov., from agricultural and natural environments.</title>
        <authorList>
            <person name="den Bakker H.C."/>
            <person name="Warchocki S."/>
            <person name="Wright E.M."/>
            <person name="Allred A.F."/>
            <person name="Ahlstrom C."/>
            <person name="Manuel C.S."/>
            <person name="Stasiewicz M.J."/>
            <person name="Burrell A."/>
            <person name="Roof S."/>
            <person name="Strawn L."/>
            <person name="Fortes E.D."/>
            <person name="Nightingale K.K."/>
            <person name="Kephart D."/>
            <person name="Wiedmann M."/>
        </authorList>
    </citation>
    <scope>NUCLEOTIDE SEQUENCE [LARGE SCALE GENOMIC DNA]</scope>
    <source>
        <strain evidence="3">FSL F6-971</strain>
    </source>
</reference>
<dbReference type="PATRIC" id="fig|1265819.5.peg.2575"/>
<dbReference type="Proteomes" id="UP000019253">
    <property type="component" value="Unassembled WGS sequence"/>
</dbReference>
<comment type="caution">
    <text evidence="2">The sequence shown here is derived from an EMBL/GenBank/DDBJ whole genome shotgun (WGS) entry which is preliminary data.</text>
</comment>
<dbReference type="EMBL" id="AODD01000022">
    <property type="protein sequence ID" value="EUJ22528.1"/>
    <property type="molecule type" value="Genomic_DNA"/>
</dbReference>
<evidence type="ECO:0000256" key="1">
    <source>
        <dbReference type="SAM" id="MobiDB-lite"/>
    </source>
</evidence>
<feature type="compositionally biased region" description="Low complexity" evidence="1">
    <location>
        <begin position="100"/>
        <end position="113"/>
    </location>
</feature>
<keyword evidence="3" id="KW-1185">Reference proteome</keyword>
<evidence type="ECO:0000313" key="3">
    <source>
        <dbReference type="Proteomes" id="UP000019253"/>
    </source>
</evidence>
<name>W7BQP8_9LIST</name>
<organism evidence="2 3">
    <name type="scientific">Listeria grandensis FSL F6-0971</name>
    <dbReference type="NCBI Taxonomy" id="1265819"/>
    <lineage>
        <taxon>Bacteria</taxon>
        <taxon>Bacillati</taxon>
        <taxon>Bacillota</taxon>
        <taxon>Bacilli</taxon>
        <taxon>Bacillales</taxon>
        <taxon>Listeriaceae</taxon>
        <taxon>Listeria</taxon>
    </lineage>
</organism>
<protein>
    <submittedName>
        <fullName evidence="2">Uncharacterized protein</fullName>
    </submittedName>
</protein>
<sequence>MSFKKFISAISIGIIGATLFQPMMANAEGIESNVYKDDNDKIVQENMDGKLVTEINEGYNVDKKDEFSEEAYEIMENLPLGVEVRLPVAEIIMDRPLLKSTSGWTTSTNTSSKKIKESGISKLSSRLP</sequence>
<feature type="region of interest" description="Disordered" evidence="1">
    <location>
        <begin position="100"/>
        <end position="128"/>
    </location>
</feature>
<gene>
    <name evidence="2" type="ORF">PGRAN_12911</name>
</gene>
<dbReference type="AlphaFoldDB" id="W7BQP8"/>
<evidence type="ECO:0000313" key="2">
    <source>
        <dbReference type="EMBL" id="EUJ22528.1"/>
    </source>
</evidence>